<keyword evidence="4" id="KW-1185">Reference proteome</keyword>
<dbReference type="EMBL" id="JABSTR010000007">
    <property type="protein sequence ID" value="KAH9375222.1"/>
    <property type="molecule type" value="Genomic_DNA"/>
</dbReference>
<dbReference type="OrthoDB" id="6493266at2759"/>
<dbReference type="OMA" id="YAHETHG"/>
<dbReference type="InterPro" id="IPR052775">
    <property type="entry name" value="IUN_hydrolase"/>
</dbReference>
<comment type="similarity">
    <text evidence="1">Belongs to the IUNH family.</text>
</comment>
<dbReference type="InterPro" id="IPR001910">
    <property type="entry name" value="Inosine/uridine_hydrolase_dom"/>
</dbReference>
<dbReference type="SUPFAM" id="SSF53590">
    <property type="entry name" value="Nucleoside hydrolase"/>
    <property type="match status" value="1"/>
</dbReference>
<dbReference type="VEuPathDB" id="VectorBase:HLOH_049680"/>
<protein>
    <recommendedName>
        <fullName evidence="2">Inosine/uridine-preferring nucleoside hydrolase domain-containing protein</fullName>
    </recommendedName>
</protein>
<dbReference type="Pfam" id="PF01156">
    <property type="entry name" value="IU_nuc_hydro"/>
    <property type="match status" value="1"/>
</dbReference>
<dbReference type="AlphaFoldDB" id="A0A9J6G9X4"/>
<name>A0A9J6G9X4_HAELO</name>
<evidence type="ECO:0000259" key="2">
    <source>
        <dbReference type="Pfam" id="PF01156"/>
    </source>
</evidence>
<feature type="domain" description="Inosine/uridine-preferring nucleoside hydrolase" evidence="2">
    <location>
        <begin position="37"/>
        <end position="140"/>
    </location>
</feature>
<comment type="caution">
    <text evidence="3">The sequence shown here is derived from an EMBL/GenBank/DDBJ whole genome shotgun (WGS) entry which is preliminary data.</text>
</comment>
<dbReference type="GO" id="GO:0016799">
    <property type="term" value="F:hydrolase activity, hydrolyzing N-glycosyl compounds"/>
    <property type="evidence" value="ECO:0007669"/>
    <property type="project" value="InterPro"/>
</dbReference>
<dbReference type="Proteomes" id="UP000821853">
    <property type="component" value="Chromosome 5"/>
</dbReference>
<evidence type="ECO:0000313" key="4">
    <source>
        <dbReference type="Proteomes" id="UP000821853"/>
    </source>
</evidence>
<gene>
    <name evidence="3" type="ORF">HPB48_022170</name>
</gene>
<dbReference type="PANTHER" id="PTHR46190">
    <property type="entry name" value="SI:CH211-201H21.5-RELATED"/>
    <property type="match status" value="1"/>
</dbReference>
<evidence type="ECO:0000313" key="3">
    <source>
        <dbReference type="EMBL" id="KAH9375222.1"/>
    </source>
</evidence>
<evidence type="ECO:0000256" key="1">
    <source>
        <dbReference type="ARBA" id="ARBA00009176"/>
    </source>
</evidence>
<sequence length="270" mass="29770">MGRDLDGLLPSCNTKLEKTLLSPAVLGGILGGNLRCSEWRHVPVYKGADRSIDGQSDYETVYFGPDNFGGASGLYPIGRNPAPDPQAHAYLKVIDIVRANPGRHTIVAMAPLTNLAIALLVEPDFLENVEHLYILGGTLYVLRSSHGDIRLQAGTQSTYNSITKKTGPLQTFLRDTTSYTVQCCLQDSPGFNVGDFLAVLAATVPESVQETVVHRVDVELAGTYTRGQLVHAWQPKDLPYVKRNTTIVKRFNTRLVEQYFKQVFDPPRRG</sequence>
<dbReference type="InterPro" id="IPR036452">
    <property type="entry name" value="Ribo_hydro-like"/>
</dbReference>
<dbReference type="Gene3D" id="3.90.245.10">
    <property type="entry name" value="Ribonucleoside hydrolase-like"/>
    <property type="match status" value="2"/>
</dbReference>
<accession>A0A9J6G9X4</accession>
<reference evidence="3 4" key="1">
    <citation type="journal article" date="2020" name="Cell">
        <title>Large-Scale Comparative Analyses of Tick Genomes Elucidate Their Genetic Diversity and Vector Capacities.</title>
        <authorList>
            <consortium name="Tick Genome and Microbiome Consortium (TIGMIC)"/>
            <person name="Jia N."/>
            <person name="Wang J."/>
            <person name="Shi W."/>
            <person name="Du L."/>
            <person name="Sun Y."/>
            <person name="Zhan W."/>
            <person name="Jiang J.F."/>
            <person name="Wang Q."/>
            <person name="Zhang B."/>
            <person name="Ji P."/>
            <person name="Bell-Sakyi L."/>
            <person name="Cui X.M."/>
            <person name="Yuan T.T."/>
            <person name="Jiang B.G."/>
            <person name="Yang W.F."/>
            <person name="Lam T.T."/>
            <person name="Chang Q.C."/>
            <person name="Ding S.J."/>
            <person name="Wang X.J."/>
            <person name="Zhu J.G."/>
            <person name="Ruan X.D."/>
            <person name="Zhao L."/>
            <person name="Wei J.T."/>
            <person name="Ye R.Z."/>
            <person name="Que T.C."/>
            <person name="Du C.H."/>
            <person name="Zhou Y.H."/>
            <person name="Cheng J.X."/>
            <person name="Dai P.F."/>
            <person name="Guo W.B."/>
            <person name="Han X.H."/>
            <person name="Huang E.J."/>
            <person name="Li L.F."/>
            <person name="Wei W."/>
            <person name="Gao Y.C."/>
            <person name="Liu J.Z."/>
            <person name="Shao H.Z."/>
            <person name="Wang X."/>
            <person name="Wang C.C."/>
            <person name="Yang T.C."/>
            <person name="Huo Q.B."/>
            <person name="Li W."/>
            <person name="Chen H.Y."/>
            <person name="Chen S.E."/>
            <person name="Zhou L.G."/>
            <person name="Ni X.B."/>
            <person name="Tian J.H."/>
            <person name="Sheng Y."/>
            <person name="Liu T."/>
            <person name="Pan Y.S."/>
            <person name="Xia L.Y."/>
            <person name="Li J."/>
            <person name="Zhao F."/>
            <person name="Cao W.C."/>
        </authorList>
    </citation>
    <scope>NUCLEOTIDE SEQUENCE [LARGE SCALE GENOMIC DNA]</scope>
    <source>
        <strain evidence="3">HaeL-2018</strain>
    </source>
</reference>
<dbReference type="PANTHER" id="PTHR46190:SF1">
    <property type="entry name" value="SI:CH211-201H21.5"/>
    <property type="match status" value="1"/>
</dbReference>
<organism evidence="3 4">
    <name type="scientific">Haemaphysalis longicornis</name>
    <name type="common">Bush tick</name>
    <dbReference type="NCBI Taxonomy" id="44386"/>
    <lineage>
        <taxon>Eukaryota</taxon>
        <taxon>Metazoa</taxon>
        <taxon>Ecdysozoa</taxon>
        <taxon>Arthropoda</taxon>
        <taxon>Chelicerata</taxon>
        <taxon>Arachnida</taxon>
        <taxon>Acari</taxon>
        <taxon>Parasitiformes</taxon>
        <taxon>Ixodida</taxon>
        <taxon>Ixodoidea</taxon>
        <taxon>Ixodidae</taxon>
        <taxon>Haemaphysalinae</taxon>
        <taxon>Haemaphysalis</taxon>
    </lineage>
</organism>
<proteinExistence type="inferred from homology"/>